<keyword evidence="2" id="KW-0217">Developmental protein</keyword>
<protein>
    <submittedName>
        <fullName evidence="9">PHR1-LIKE 3-like</fullName>
    </submittedName>
</protein>
<dbReference type="PANTHER" id="PTHR31496">
    <property type="entry name" value="TRANSCRIPTION FACTOR KAN2-RELATED"/>
    <property type="match status" value="1"/>
</dbReference>
<dbReference type="GO" id="GO:0006355">
    <property type="term" value="P:regulation of DNA-templated transcription"/>
    <property type="evidence" value="ECO:0007669"/>
    <property type="project" value="InterPro"/>
</dbReference>
<dbReference type="GO" id="GO:0000976">
    <property type="term" value="F:transcription cis-regulatory region binding"/>
    <property type="evidence" value="ECO:0007669"/>
    <property type="project" value="InterPro"/>
</dbReference>
<dbReference type="EMBL" id="CACTIH010003684">
    <property type="protein sequence ID" value="CAA2981979.1"/>
    <property type="molecule type" value="Genomic_DNA"/>
</dbReference>
<evidence type="ECO:0000313" key="9">
    <source>
        <dbReference type="EMBL" id="CAA2981979.1"/>
    </source>
</evidence>
<accession>A0A8S0RS56</accession>
<name>A0A8S0RS56_OLEEU</name>
<keyword evidence="3" id="KW-0221">Differentiation</keyword>
<dbReference type="PROSITE" id="PS51294">
    <property type="entry name" value="HTH_MYB"/>
    <property type="match status" value="1"/>
</dbReference>
<dbReference type="Proteomes" id="UP000594638">
    <property type="component" value="Unassembled WGS sequence"/>
</dbReference>
<organism evidence="9 10">
    <name type="scientific">Olea europaea subsp. europaea</name>
    <dbReference type="NCBI Taxonomy" id="158383"/>
    <lineage>
        <taxon>Eukaryota</taxon>
        <taxon>Viridiplantae</taxon>
        <taxon>Streptophyta</taxon>
        <taxon>Embryophyta</taxon>
        <taxon>Tracheophyta</taxon>
        <taxon>Spermatophyta</taxon>
        <taxon>Magnoliopsida</taxon>
        <taxon>eudicotyledons</taxon>
        <taxon>Gunneridae</taxon>
        <taxon>Pentapetalae</taxon>
        <taxon>asterids</taxon>
        <taxon>lamiids</taxon>
        <taxon>Lamiales</taxon>
        <taxon>Oleaceae</taxon>
        <taxon>Oleeae</taxon>
        <taxon>Olea</taxon>
    </lineage>
</organism>
<dbReference type="PANTHER" id="PTHR31496:SF3">
    <property type="entry name" value="TRANSCRIPTION REPRESSOR KAN1"/>
    <property type="match status" value="1"/>
</dbReference>
<dbReference type="Gene3D" id="1.10.10.60">
    <property type="entry name" value="Homeodomain-like"/>
    <property type="match status" value="1"/>
</dbReference>
<feature type="region of interest" description="Disordered" evidence="7">
    <location>
        <begin position="119"/>
        <end position="171"/>
    </location>
</feature>
<evidence type="ECO:0000256" key="6">
    <source>
        <dbReference type="ARBA" id="ARBA00023242"/>
    </source>
</evidence>
<keyword evidence="10" id="KW-1185">Reference proteome</keyword>
<keyword evidence="6" id="KW-0539">Nucleus</keyword>
<evidence type="ECO:0000259" key="8">
    <source>
        <dbReference type="PROSITE" id="PS51294"/>
    </source>
</evidence>
<dbReference type="Pfam" id="PF00249">
    <property type="entry name" value="Myb_DNA-binding"/>
    <property type="match status" value="1"/>
</dbReference>
<dbReference type="GO" id="GO:0010158">
    <property type="term" value="P:abaxial cell fate specification"/>
    <property type="evidence" value="ECO:0007669"/>
    <property type="project" value="InterPro"/>
</dbReference>
<dbReference type="InterPro" id="IPR017930">
    <property type="entry name" value="Myb_dom"/>
</dbReference>
<dbReference type="AlphaFoldDB" id="A0A8S0RS56"/>
<keyword evidence="5" id="KW-0804">Transcription</keyword>
<dbReference type="InterPro" id="IPR006447">
    <property type="entry name" value="Myb_dom_plants"/>
</dbReference>
<dbReference type="InterPro" id="IPR009057">
    <property type="entry name" value="Homeodomain-like_sf"/>
</dbReference>
<comment type="subcellular location">
    <subcellularLocation>
        <location evidence="1">Nucleus</location>
    </subcellularLocation>
</comment>
<gene>
    <name evidence="9" type="ORF">OLEA9_A032675</name>
</gene>
<dbReference type="OrthoDB" id="551907at2759"/>
<evidence type="ECO:0000256" key="3">
    <source>
        <dbReference type="ARBA" id="ARBA00022782"/>
    </source>
</evidence>
<proteinExistence type="predicted"/>
<sequence length="209" mass="24067">MGNSDGIRVRKYRKSSVPRLRWTSDLHQHFAEAVEHLGGKYKATPKRILQRMDVKELNIAHIKSHLQMYRSTKKCGSINVFVPIKKYQEGEREYNIFGSNWCPLRLSPTAHQNLRQVSEELGEQPSKRNQVKGCEGKSRSFQSRKHMLNHKNQDSGKSTTSDELNKEDQDGDVQIENFSLTQEAILHEKTFLPNYQINLELTISSGVSN</sequence>
<keyword evidence="4" id="KW-0805">Transcription regulation</keyword>
<dbReference type="GO" id="GO:0005634">
    <property type="term" value="C:nucleus"/>
    <property type="evidence" value="ECO:0007669"/>
    <property type="project" value="UniProtKB-SubCell"/>
</dbReference>
<dbReference type="InterPro" id="IPR044847">
    <property type="entry name" value="KAN_fam"/>
</dbReference>
<evidence type="ECO:0000256" key="1">
    <source>
        <dbReference type="ARBA" id="ARBA00004123"/>
    </source>
</evidence>
<evidence type="ECO:0000313" key="10">
    <source>
        <dbReference type="Proteomes" id="UP000594638"/>
    </source>
</evidence>
<evidence type="ECO:0000256" key="7">
    <source>
        <dbReference type="SAM" id="MobiDB-lite"/>
    </source>
</evidence>
<comment type="caution">
    <text evidence="9">The sequence shown here is derived from an EMBL/GenBank/DDBJ whole genome shotgun (WGS) entry which is preliminary data.</text>
</comment>
<evidence type="ECO:0000256" key="2">
    <source>
        <dbReference type="ARBA" id="ARBA00022473"/>
    </source>
</evidence>
<dbReference type="NCBIfam" id="TIGR01557">
    <property type="entry name" value="myb_SHAQKYF"/>
    <property type="match status" value="1"/>
</dbReference>
<reference evidence="9 10" key="1">
    <citation type="submission" date="2019-12" db="EMBL/GenBank/DDBJ databases">
        <authorList>
            <person name="Alioto T."/>
            <person name="Alioto T."/>
            <person name="Gomez Garrido J."/>
        </authorList>
    </citation>
    <scope>NUCLEOTIDE SEQUENCE [LARGE SCALE GENOMIC DNA]</scope>
</reference>
<dbReference type="FunFam" id="1.10.10.60:FF:000007">
    <property type="entry name" value="Two-component response regulator"/>
    <property type="match status" value="1"/>
</dbReference>
<evidence type="ECO:0000256" key="5">
    <source>
        <dbReference type="ARBA" id="ARBA00023163"/>
    </source>
</evidence>
<dbReference type="Gramene" id="OE9A032675T1">
    <property type="protein sequence ID" value="OE9A032675C1"/>
    <property type="gene ID" value="OE9A032675"/>
</dbReference>
<feature type="domain" description="HTH myb-type" evidence="8">
    <location>
        <begin position="14"/>
        <end position="74"/>
    </location>
</feature>
<dbReference type="SUPFAM" id="SSF46689">
    <property type="entry name" value="Homeodomain-like"/>
    <property type="match status" value="1"/>
</dbReference>
<evidence type="ECO:0000256" key="4">
    <source>
        <dbReference type="ARBA" id="ARBA00023015"/>
    </source>
</evidence>
<dbReference type="InterPro" id="IPR001005">
    <property type="entry name" value="SANT/Myb"/>
</dbReference>